<proteinExistence type="predicted"/>
<evidence type="ECO:0000313" key="1">
    <source>
        <dbReference type="EMBL" id="UQC73702.1"/>
    </source>
</evidence>
<dbReference type="GeneID" id="73334408"/>
<dbReference type="Proteomes" id="UP000830671">
    <property type="component" value="Chromosome 1"/>
</dbReference>
<dbReference type="AlphaFoldDB" id="A0A9Q8W8P4"/>
<protein>
    <submittedName>
        <fullName evidence="1">Uncharacterized protein</fullName>
    </submittedName>
</protein>
<accession>A0A9Q8W8P4</accession>
<sequence length="203" mass="23427">MAAEESWIHLFGHFLDDDIDCMPFDMPSSKIFVSRLLYEGLEEKVFSLHLMFSKDEDPDKKPQTPQYKRMVQWLLDFLNLEPNSGREDLDSGVDSVEDTWGARFLEAWSNLMEGHRPGSFDDAEPPERQEASDKGYLADAKAKWAPLLDLVRETEVHLYPLQESFLQANQPMDELRSEAVWEDIVIMEERSPRLHNGQGDIPG</sequence>
<keyword evidence="2" id="KW-1185">Reference proteome</keyword>
<dbReference type="KEGG" id="clup:CLUP02_00348"/>
<name>A0A9Q8W8P4_9PEZI</name>
<gene>
    <name evidence="1" type="ORF">CLUP02_00348</name>
</gene>
<reference evidence="1" key="1">
    <citation type="journal article" date="2021" name="Mol. Plant Microbe Interact.">
        <title>Complete Genome Sequence of the Plant-Pathogenic Fungus Colletotrichum lupini.</title>
        <authorList>
            <person name="Baroncelli R."/>
            <person name="Pensec F."/>
            <person name="Da Lio D."/>
            <person name="Boufleur T."/>
            <person name="Vicente I."/>
            <person name="Sarrocco S."/>
            <person name="Picot A."/>
            <person name="Baraldi E."/>
            <person name="Sukno S."/>
            <person name="Thon M."/>
            <person name="Le Floch G."/>
        </authorList>
    </citation>
    <scope>NUCLEOTIDE SEQUENCE</scope>
    <source>
        <strain evidence="1">IMI 504893</strain>
    </source>
</reference>
<dbReference type="RefSeq" id="XP_049135355.1">
    <property type="nucleotide sequence ID" value="XM_049279398.1"/>
</dbReference>
<dbReference type="EMBL" id="CP019471">
    <property type="protein sequence ID" value="UQC73702.1"/>
    <property type="molecule type" value="Genomic_DNA"/>
</dbReference>
<evidence type="ECO:0000313" key="2">
    <source>
        <dbReference type="Proteomes" id="UP000830671"/>
    </source>
</evidence>
<organism evidence="1 2">
    <name type="scientific">Colletotrichum lupini</name>
    <dbReference type="NCBI Taxonomy" id="145971"/>
    <lineage>
        <taxon>Eukaryota</taxon>
        <taxon>Fungi</taxon>
        <taxon>Dikarya</taxon>
        <taxon>Ascomycota</taxon>
        <taxon>Pezizomycotina</taxon>
        <taxon>Sordariomycetes</taxon>
        <taxon>Hypocreomycetidae</taxon>
        <taxon>Glomerellales</taxon>
        <taxon>Glomerellaceae</taxon>
        <taxon>Colletotrichum</taxon>
        <taxon>Colletotrichum acutatum species complex</taxon>
    </lineage>
</organism>